<evidence type="ECO:0000256" key="4">
    <source>
        <dbReference type="ARBA" id="ARBA00022475"/>
    </source>
</evidence>
<dbReference type="Proteomes" id="UP000637002">
    <property type="component" value="Unassembled WGS sequence"/>
</dbReference>
<dbReference type="PANTHER" id="PTHR43297">
    <property type="entry name" value="OLIGOPEPTIDE TRANSPORT ATP-BINDING PROTEIN APPD"/>
    <property type="match status" value="1"/>
</dbReference>
<accession>A0A916UGT1</accession>
<organism evidence="9 10">
    <name type="scientific">Chelatococcus reniformis</name>
    <dbReference type="NCBI Taxonomy" id="1494448"/>
    <lineage>
        <taxon>Bacteria</taxon>
        <taxon>Pseudomonadati</taxon>
        <taxon>Pseudomonadota</taxon>
        <taxon>Alphaproteobacteria</taxon>
        <taxon>Hyphomicrobiales</taxon>
        <taxon>Chelatococcaceae</taxon>
        <taxon>Chelatococcus</taxon>
    </lineage>
</organism>
<comment type="caution">
    <text evidence="9">The sequence shown here is derived from an EMBL/GenBank/DDBJ whole genome shotgun (WGS) entry which is preliminary data.</text>
</comment>
<evidence type="ECO:0000256" key="3">
    <source>
        <dbReference type="ARBA" id="ARBA00022448"/>
    </source>
</evidence>
<dbReference type="GO" id="GO:0005886">
    <property type="term" value="C:plasma membrane"/>
    <property type="evidence" value="ECO:0007669"/>
    <property type="project" value="UniProtKB-SubCell"/>
</dbReference>
<dbReference type="CDD" id="cd03257">
    <property type="entry name" value="ABC_NikE_OppD_transporters"/>
    <property type="match status" value="1"/>
</dbReference>
<feature type="domain" description="ABC transporter" evidence="8">
    <location>
        <begin position="2"/>
        <end position="252"/>
    </location>
</feature>
<keyword evidence="7" id="KW-0472">Membrane</keyword>
<evidence type="ECO:0000313" key="9">
    <source>
        <dbReference type="EMBL" id="GGC72348.1"/>
    </source>
</evidence>
<dbReference type="InterPro" id="IPR050388">
    <property type="entry name" value="ABC_Ni/Peptide_Import"/>
</dbReference>
<dbReference type="InterPro" id="IPR027417">
    <property type="entry name" value="P-loop_NTPase"/>
</dbReference>
<dbReference type="Pfam" id="PF00005">
    <property type="entry name" value="ABC_tran"/>
    <property type="match status" value="1"/>
</dbReference>
<protein>
    <submittedName>
        <fullName evidence="9">ABC transporter ATP-binding protein</fullName>
    </submittedName>
</protein>
<evidence type="ECO:0000256" key="7">
    <source>
        <dbReference type="ARBA" id="ARBA00023136"/>
    </source>
</evidence>
<dbReference type="SMART" id="SM00382">
    <property type="entry name" value="AAA"/>
    <property type="match status" value="1"/>
</dbReference>
<dbReference type="FunFam" id="3.40.50.300:FF:000016">
    <property type="entry name" value="Oligopeptide ABC transporter ATP-binding component"/>
    <property type="match status" value="1"/>
</dbReference>
<dbReference type="GO" id="GO:0005524">
    <property type="term" value="F:ATP binding"/>
    <property type="evidence" value="ECO:0007669"/>
    <property type="project" value="UniProtKB-KW"/>
</dbReference>
<comment type="subcellular location">
    <subcellularLocation>
        <location evidence="1">Cell inner membrane</location>
        <topology evidence="1">Peripheral membrane protein</topology>
    </subcellularLocation>
</comment>
<keyword evidence="5" id="KW-0547">Nucleotide-binding</keyword>
<evidence type="ECO:0000259" key="8">
    <source>
        <dbReference type="PROSITE" id="PS50893"/>
    </source>
</evidence>
<dbReference type="NCBIfam" id="TIGR01727">
    <property type="entry name" value="oligo_HPY"/>
    <property type="match status" value="1"/>
</dbReference>
<dbReference type="InterPro" id="IPR003593">
    <property type="entry name" value="AAA+_ATPase"/>
</dbReference>
<evidence type="ECO:0000256" key="1">
    <source>
        <dbReference type="ARBA" id="ARBA00004417"/>
    </source>
</evidence>
<gene>
    <name evidence="9" type="ORF">GCM10010994_33450</name>
</gene>
<evidence type="ECO:0000256" key="6">
    <source>
        <dbReference type="ARBA" id="ARBA00022840"/>
    </source>
</evidence>
<reference evidence="9" key="2">
    <citation type="submission" date="2020-09" db="EMBL/GenBank/DDBJ databases">
        <authorList>
            <person name="Sun Q."/>
            <person name="Zhou Y."/>
        </authorList>
    </citation>
    <scope>NUCLEOTIDE SEQUENCE</scope>
    <source>
        <strain evidence="9">CGMCC 1.12919</strain>
    </source>
</reference>
<proteinExistence type="inferred from homology"/>
<dbReference type="Pfam" id="PF08352">
    <property type="entry name" value="oligo_HPY"/>
    <property type="match status" value="1"/>
</dbReference>
<dbReference type="Gene3D" id="3.40.50.300">
    <property type="entry name" value="P-loop containing nucleotide triphosphate hydrolases"/>
    <property type="match status" value="1"/>
</dbReference>
<comment type="similarity">
    <text evidence="2">Belongs to the ABC transporter superfamily.</text>
</comment>
<dbReference type="EMBL" id="BMGG01000006">
    <property type="protein sequence ID" value="GGC72348.1"/>
    <property type="molecule type" value="Genomic_DNA"/>
</dbReference>
<dbReference type="GO" id="GO:0055085">
    <property type="term" value="P:transmembrane transport"/>
    <property type="evidence" value="ECO:0007669"/>
    <property type="project" value="UniProtKB-ARBA"/>
</dbReference>
<evidence type="ECO:0000256" key="5">
    <source>
        <dbReference type="ARBA" id="ARBA00022741"/>
    </source>
</evidence>
<dbReference type="GO" id="GO:0015833">
    <property type="term" value="P:peptide transport"/>
    <property type="evidence" value="ECO:0007669"/>
    <property type="project" value="InterPro"/>
</dbReference>
<reference evidence="9" key="1">
    <citation type="journal article" date="2014" name="Int. J. Syst. Evol. Microbiol.">
        <title>Complete genome sequence of Corynebacterium casei LMG S-19264T (=DSM 44701T), isolated from a smear-ripened cheese.</title>
        <authorList>
            <consortium name="US DOE Joint Genome Institute (JGI-PGF)"/>
            <person name="Walter F."/>
            <person name="Albersmeier A."/>
            <person name="Kalinowski J."/>
            <person name="Ruckert C."/>
        </authorList>
    </citation>
    <scope>NUCLEOTIDE SEQUENCE</scope>
    <source>
        <strain evidence="9">CGMCC 1.12919</strain>
    </source>
</reference>
<evidence type="ECO:0000256" key="2">
    <source>
        <dbReference type="ARBA" id="ARBA00005417"/>
    </source>
</evidence>
<keyword evidence="10" id="KW-1185">Reference proteome</keyword>
<keyword evidence="4" id="KW-1003">Cell membrane</keyword>
<dbReference type="GO" id="GO:0016887">
    <property type="term" value="F:ATP hydrolysis activity"/>
    <property type="evidence" value="ECO:0007669"/>
    <property type="project" value="InterPro"/>
</dbReference>
<dbReference type="InterPro" id="IPR003439">
    <property type="entry name" value="ABC_transporter-like_ATP-bd"/>
</dbReference>
<name>A0A916UGT1_9HYPH</name>
<dbReference type="PANTHER" id="PTHR43297:SF2">
    <property type="entry name" value="DIPEPTIDE TRANSPORT ATP-BINDING PROTEIN DPPD"/>
    <property type="match status" value="1"/>
</dbReference>
<dbReference type="PROSITE" id="PS50893">
    <property type="entry name" value="ABC_TRANSPORTER_2"/>
    <property type="match status" value="1"/>
</dbReference>
<dbReference type="SUPFAM" id="SSF52540">
    <property type="entry name" value="P-loop containing nucleoside triphosphate hydrolases"/>
    <property type="match status" value="1"/>
</dbReference>
<keyword evidence="6 9" id="KW-0067">ATP-binding</keyword>
<evidence type="ECO:0000313" key="10">
    <source>
        <dbReference type="Proteomes" id="UP000637002"/>
    </source>
</evidence>
<dbReference type="InterPro" id="IPR013563">
    <property type="entry name" value="Oligopep_ABC_C"/>
</dbReference>
<sequence length="329" mass="35409">MLDVANLSVTIAGRGGAIRPVRDLSFSVARGETFCIVGESGCGKSMTSLALMGLLPRAAARSATRLALDGTDLRSLPRRAMADIRGNRMAMIFQEPMTSLNPVHTIGSQLREVWYRHRGRNRAAGEARALWLLDRVGMSSPRERLAQYPHELSGGLRQRVMIAMALMCEPALLIADEPTTALDVTIQAQILSLLRSLQDELGLAMIFITHDLGVVSRIADRVAVMYAGRIVETAATADIFRRPAHPYTRGLLECIPVPGRIARRQPLPAIPGQVPSPAQDIAGCAFANRCDQVRDACATARPPEAGVAAGHLVQCVLYGQAGSELSCPS</sequence>
<dbReference type="AlphaFoldDB" id="A0A916UGT1"/>
<keyword evidence="3" id="KW-0813">Transport</keyword>